<accession>A0A9Q9EZB7</accession>
<organism evidence="1 2">
    <name type="scientific">Treponema denticola</name>
    <dbReference type="NCBI Taxonomy" id="158"/>
    <lineage>
        <taxon>Bacteria</taxon>
        <taxon>Pseudomonadati</taxon>
        <taxon>Spirochaetota</taxon>
        <taxon>Spirochaetia</taxon>
        <taxon>Spirochaetales</taxon>
        <taxon>Treponemataceae</taxon>
        <taxon>Treponema</taxon>
    </lineage>
</organism>
<evidence type="ECO:0000313" key="1">
    <source>
        <dbReference type="EMBL" id="UTD00710.1"/>
    </source>
</evidence>
<dbReference type="RefSeq" id="WP_253698873.1">
    <property type="nucleotide sequence ID" value="NZ_CP051522.1"/>
</dbReference>
<reference evidence="1" key="1">
    <citation type="submission" date="2020-04" db="EMBL/GenBank/DDBJ databases">
        <title>Comparative genomics of oral phylogroup-2 Treponema strains.</title>
        <authorList>
            <person name="Zeng H."/>
            <person name="Chan Y.K."/>
            <person name="Watt R.M."/>
        </authorList>
    </citation>
    <scope>NUCLEOTIDE SEQUENCE</scope>
    <source>
        <strain evidence="1">OMZ 905</strain>
    </source>
</reference>
<name>A0A9Q9EZB7_TREDN</name>
<evidence type="ECO:0000313" key="2">
    <source>
        <dbReference type="Proteomes" id="UP001056981"/>
    </source>
</evidence>
<gene>
    <name evidence="1" type="ORF">E4N86_08375</name>
</gene>
<sequence>MVNMTNFFVPLAKKADFNVSVKHIQSVIEILEDCNPKENIADKINLMIREQMIKPEQVRAILSVSLLDKWNYKVVSENLKFILDDASSFVAEVAKWTGIDLVFGYDHPDLGFIVINPKNPAAAQVIQGFRKNELLLIFVGKQDRGSVDSDLAGSVVSAIHKLFEKKACSVPASVKAGPFIYVEPKKAAPVKVKKTVTKKAGKKVKAAAPVAVAAKVQTSSAVPSHLERPSAVSTGPKKMSQLVSVPVSNELFHNGNVEAWKRIIRSYTAKYQDAEVMVYYDGERIVDINTLFKWGKVKHGSTIQFAISAAEINDLSKLSKYFRQGASPMFEAFLRGSPDTVLNLF</sequence>
<dbReference type="EMBL" id="CP051635">
    <property type="protein sequence ID" value="UTD00710.1"/>
    <property type="molecule type" value="Genomic_DNA"/>
</dbReference>
<proteinExistence type="predicted"/>
<dbReference type="Proteomes" id="UP001056981">
    <property type="component" value="Chromosome"/>
</dbReference>
<protein>
    <submittedName>
        <fullName evidence="1">Uncharacterized protein</fullName>
    </submittedName>
</protein>
<dbReference type="AlphaFoldDB" id="A0A9Q9EZB7"/>